<evidence type="ECO:0000313" key="1">
    <source>
        <dbReference type="EMBL" id="THU56765.1"/>
    </source>
</evidence>
<reference evidence="1 2" key="1">
    <citation type="journal article" date="2019" name="Nat. Plants">
        <title>Genome sequencing of Musa balbisiana reveals subgenome evolution and function divergence in polyploid bananas.</title>
        <authorList>
            <person name="Yao X."/>
        </authorList>
    </citation>
    <scope>NUCLEOTIDE SEQUENCE [LARGE SCALE GENOMIC DNA]</scope>
    <source>
        <strain evidence="2">cv. DH-PKW</strain>
        <tissue evidence="1">Leaves</tissue>
    </source>
</reference>
<proteinExistence type="predicted"/>
<sequence>MLLGLGVVYRLPNHTQQSAQCFDIFLRRILMLPQQLLDALMHDSLGQHLLFVQFPHQPNITFNFVCFMLFSLPSFKFLLTSVQKKSFEGDTFIHFVEIRQYAGETRTETSVHFTQGWFHQGFVKDLQDDASKSDRIVDVDLLNLHKEFFKILRQYAGETRTETSVHFTQGWFHQGFVKDLQDDASKSDRIVDVDLLNLHKEFFKILRSSLLNVIHSLNVGSTSARFRQKAAYTSQKVGSIRALLKICETAPDGSHSPLYRLFLISNFADFILVLGFVHDLPRCLGRGRGQ</sequence>
<dbReference type="AlphaFoldDB" id="A0A4S8J5T8"/>
<comment type="caution">
    <text evidence="1">The sequence shown here is derived from an EMBL/GenBank/DDBJ whole genome shotgun (WGS) entry which is preliminary data.</text>
</comment>
<gene>
    <name evidence="1" type="ORF">C4D60_Mb11t20660</name>
</gene>
<organism evidence="1 2">
    <name type="scientific">Musa balbisiana</name>
    <name type="common">Banana</name>
    <dbReference type="NCBI Taxonomy" id="52838"/>
    <lineage>
        <taxon>Eukaryota</taxon>
        <taxon>Viridiplantae</taxon>
        <taxon>Streptophyta</taxon>
        <taxon>Embryophyta</taxon>
        <taxon>Tracheophyta</taxon>
        <taxon>Spermatophyta</taxon>
        <taxon>Magnoliopsida</taxon>
        <taxon>Liliopsida</taxon>
        <taxon>Zingiberales</taxon>
        <taxon>Musaceae</taxon>
        <taxon>Musa</taxon>
    </lineage>
</organism>
<evidence type="ECO:0000313" key="2">
    <source>
        <dbReference type="Proteomes" id="UP000317650"/>
    </source>
</evidence>
<keyword evidence="2" id="KW-1185">Reference proteome</keyword>
<protein>
    <submittedName>
        <fullName evidence="1">Uncharacterized protein</fullName>
    </submittedName>
</protein>
<name>A0A4S8J5T8_MUSBA</name>
<accession>A0A4S8J5T8</accession>
<dbReference type="EMBL" id="PYDT01000007">
    <property type="protein sequence ID" value="THU56765.1"/>
    <property type="molecule type" value="Genomic_DNA"/>
</dbReference>
<dbReference type="Proteomes" id="UP000317650">
    <property type="component" value="Chromosome 11"/>
</dbReference>